<organism evidence="2 3">
    <name type="scientific">Araneus ventricosus</name>
    <name type="common">Orbweaver spider</name>
    <name type="synonym">Epeira ventricosa</name>
    <dbReference type="NCBI Taxonomy" id="182803"/>
    <lineage>
        <taxon>Eukaryota</taxon>
        <taxon>Metazoa</taxon>
        <taxon>Ecdysozoa</taxon>
        <taxon>Arthropoda</taxon>
        <taxon>Chelicerata</taxon>
        <taxon>Arachnida</taxon>
        <taxon>Araneae</taxon>
        <taxon>Araneomorphae</taxon>
        <taxon>Entelegynae</taxon>
        <taxon>Araneoidea</taxon>
        <taxon>Araneidae</taxon>
        <taxon>Araneus</taxon>
    </lineage>
</organism>
<sequence>MKIRVTILSEKPNRQTVSEVTSKTAPTLCGPLKEDRCKSSNTEVGVLTATTDHAFAPAEGGLHFSSNVYQLPRKSPQEANPQSKDGRVECEWLSACGQSVRNPLNQSNPAPPNTRDRRSSEDQSWLGMLIYLRKGCADIFHHLTEIGAVN</sequence>
<evidence type="ECO:0000313" key="2">
    <source>
        <dbReference type="EMBL" id="GBM67516.1"/>
    </source>
</evidence>
<reference evidence="2 3" key="1">
    <citation type="journal article" date="2019" name="Sci. Rep.">
        <title>Orb-weaving spider Araneus ventricosus genome elucidates the spidroin gene catalogue.</title>
        <authorList>
            <person name="Kono N."/>
            <person name="Nakamura H."/>
            <person name="Ohtoshi R."/>
            <person name="Moran D.A.P."/>
            <person name="Shinohara A."/>
            <person name="Yoshida Y."/>
            <person name="Fujiwara M."/>
            <person name="Mori M."/>
            <person name="Tomita M."/>
            <person name="Arakawa K."/>
        </authorList>
    </citation>
    <scope>NUCLEOTIDE SEQUENCE [LARGE SCALE GENOMIC DNA]</scope>
</reference>
<protein>
    <submittedName>
        <fullName evidence="2">Uncharacterized protein</fullName>
    </submittedName>
</protein>
<dbReference type="Proteomes" id="UP000499080">
    <property type="component" value="Unassembled WGS sequence"/>
</dbReference>
<gene>
    <name evidence="2" type="ORF">AVEN_204535_1</name>
</gene>
<evidence type="ECO:0000313" key="3">
    <source>
        <dbReference type="Proteomes" id="UP000499080"/>
    </source>
</evidence>
<dbReference type="AlphaFoldDB" id="A0A4Y2HQ50"/>
<comment type="caution">
    <text evidence="2">The sequence shown here is derived from an EMBL/GenBank/DDBJ whole genome shotgun (WGS) entry which is preliminary data.</text>
</comment>
<name>A0A4Y2HQ50_ARAVE</name>
<accession>A0A4Y2HQ50</accession>
<keyword evidence="3" id="KW-1185">Reference proteome</keyword>
<evidence type="ECO:0000256" key="1">
    <source>
        <dbReference type="SAM" id="MobiDB-lite"/>
    </source>
</evidence>
<proteinExistence type="predicted"/>
<feature type="region of interest" description="Disordered" evidence="1">
    <location>
        <begin position="101"/>
        <end position="121"/>
    </location>
</feature>
<dbReference type="EMBL" id="BGPR01002089">
    <property type="protein sequence ID" value="GBM67516.1"/>
    <property type="molecule type" value="Genomic_DNA"/>
</dbReference>